<dbReference type="Gene3D" id="3.30.565.10">
    <property type="entry name" value="Histidine kinase-like ATPase, C-terminal domain"/>
    <property type="match status" value="1"/>
</dbReference>
<keyword evidence="9" id="KW-1133">Transmembrane helix</keyword>
<comment type="catalytic activity">
    <reaction evidence="1">
        <text>ATP + protein L-histidine = ADP + protein N-phospho-L-histidine.</text>
        <dbReference type="EC" id="2.7.13.3"/>
    </reaction>
</comment>
<evidence type="ECO:0000313" key="12">
    <source>
        <dbReference type="EMBL" id="MDP0397530.1"/>
    </source>
</evidence>
<dbReference type="GO" id="GO:0016020">
    <property type="term" value="C:membrane"/>
    <property type="evidence" value="ECO:0007669"/>
    <property type="project" value="InterPro"/>
</dbReference>
<keyword evidence="13" id="KW-1185">Reference proteome</keyword>
<name>A0AA90NFI8_9ACTN</name>
<feature type="transmembrane region" description="Helical" evidence="9">
    <location>
        <begin position="37"/>
        <end position="55"/>
    </location>
</feature>
<dbReference type="Gene3D" id="1.20.5.1930">
    <property type="match status" value="1"/>
</dbReference>
<evidence type="ECO:0000256" key="4">
    <source>
        <dbReference type="ARBA" id="ARBA00022679"/>
    </source>
</evidence>
<evidence type="ECO:0000256" key="3">
    <source>
        <dbReference type="ARBA" id="ARBA00022553"/>
    </source>
</evidence>
<dbReference type="RefSeq" id="WP_305110703.1">
    <property type="nucleotide sequence ID" value="NZ_JAUTIX010000002.1"/>
</dbReference>
<gene>
    <name evidence="12" type="ORF">Q7X28_06280</name>
</gene>
<organism evidence="12 13">
    <name type="scientific">Tsukamurella strandjordii</name>
    <dbReference type="NCBI Taxonomy" id="147577"/>
    <lineage>
        <taxon>Bacteria</taxon>
        <taxon>Bacillati</taxon>
        <taxon>Actinomycetota</taxon>
        <taxon>Actinomycetes</taxon>
        <taxon>Mycobacteriales</taxon>
        <taxon>Tsukamurellaceae</taxon>
        <taxon>Tsukamurella</taxon>
    </lineage>
</organism>
<keyword evidence="8" id="KW-0902">Two-component regulatory system</keyword>
<comment type="caution">
    <text evidence="12">The sequence shown here is derived from an EMBL/GenBank/DDBJ whole genome shotgun (WGS) entry which is preliminary data.</text>
</comment>
<dbReference type="EMBL" id="JAUTIX010000002">
    <property type="protein sequence ID" value="MDP0397530.1"/>
    <property type="molecule type" value="Genomic_DNA"/>
</dbReference>
<feature type="transmembrane region" description="Helical" evidence="9">
    <location>
        <begin position="109"/>
        <end position="124"/>
    </location>
</feature>
<dbReference type="PANTHER" id="PTHR24421">
    <property type="entry name" value="NITRATE/NITRITE SENSOR PROTEIN NARX-RELATED"/>
    <property type="match status" value="1"/>
</dbReference>
<dbReference type="AlphaFoldDB" id="A0AA90NFI8"/>
<keyword evidence="5" id="KW-0547">Nucleotide-binding</keyword>
<evidence type="ECO:0000256" key="1">
    <source>
        <dbReference type="ARBA" id="ARBA00000085"/>
    </source>
</evidence>
<accession>A0AA90NFI8</accession>
<dbReference type="GO" id="GO:0000155">
    <property type="term" value="F:phosphorelay sensor kinase activity"/>
    <property type="evidence" value="ECO:0007669"/>
    <property type="project" value="InterPro"/>
</dbReference>
<keyword evidence="6 12" id="KW-0418">Kinase</keyword>
<evidence type="ECO:0000256" key="6">
    <source>
        <dbReference type="ARBA" id="ARBA00022777"/>
    </source>
</evidence>
<feature type="transmembrane region" description="Helical" evidence="9">
    <location>
        <begin position="61"/>
        <end position="78"/>
    </location>
</feature>
<keyword evidence="4" id="KW-0808">Transferase</keyword>
<feature type="transmembrane region" description="Helical" evidence="9">
    <location>
        <begin position="131"/>
        <end position="148"/>
    </location>
</feature>
<evidence type="ECO:0000259" key="11">
    <source>
        <dbReference type="Pfam" id="PF07730"/>
    </source>
</evidence>
<evidence type="ECO:0000259" key="10">
    <source>
        <dbReference type="Pfam" id="PF02518"/>
    </source>
</evidence>
<feature type="transmembrane region" description="Helical" evidence="9">
    <location>
        <begin position="154"/>
        <end position="170"/>
    </location>
</feature>
<dbReference type="InterPro" id="IPR036890">
    <property type="entry name" value="HATPase_C_sf"/>
</dbReference>
<dbReference type="InterPro" id="IPR003594">
    <property type="entry name" value="HATPase_dom"/>
</dbReference>
<dbReference type="CDD" id="cd16917">
    <property type="entry name" value="HATPase_UhpB-NarQ-NarX-like"/>
    <property type="match status" value="1"/>
</dbReference>
<evidence type="ECO:0000256" key="9">
    <source>
        <dbReference type="SAM" id="Phobius"/>
    </source>
</evidence>
<dbReference type="SUPFAM" id="SSF55874">
    <property type="entry name" value="ATPase domain of HSP90 chaperone/DNA topoisomerase II/histidine kinase"/>
    <property type="match status" value="1"/>
</dbReference>
<dbReference type="GO" id="GO:0046983">
    <property type="term" value="F:protein dimerization activity"/>
    <property type="evidence" value="ECO:0007669"/>
    <property type="project" value="InterPro"/>
</dbReference>
<sequence>MPISFPLLPVARSSRSTAEPVHPCNDERVLDGDRMRFGFLVSVAGLVAAIPTLHWDRSAPWLAILFTLTSVVVALRAVRSDRVPLSVTVGVEAVGAVATGALFALQPNPGIGLLAYVSAVYFGARFPQRIAIPLAVLLGGTVATGLAMQHSSDFWIGLSITVTVWAGIVRRTRRERTQALEQLVEQTRRTAASEARGSALAERARIARDLHDVLAHTLSGAGMQLELADTLLEAGRPDDARAAVQRARGAIAGGVTEARDAVHALREDTVDLPAALAALAESDGESVTSDAVDLDDATARAILRVAQEAFTNARRHAPGASVTATLAAVPAGAVLTVTNGPGRATAAAHGSGMGLVGMRERAAEVGGTLHAGPSPDGGWTVTLAVPGRSAGR</sequence>
<proteinExistence type="predicted"/>
<dbReference type="EC" id="2.7.13.3" evidence="2"/>
<evidence type="ECO:0000256" key="7">
    <source>
        <dbReference type="ARBA" id="ARBA00022840"/>
    </source>
</evidence>
<keyword evidence="9" id="KW-0472">Membrane</keyword>
<dbReference type="Pfam" id="PF07730">
    <property type="entry name" value="HisKA_3"/>
    <property type="match status" value="1"/>
</dbReference>
<feature type="domain" description="Signal transduction histidine kinase subgroup 3 dimerisation and phosphoacceptor" evidence="11">
    <location>
        <begin position="202"/>
        <end position="268"/>
    </location>
</feature>
<feature type="transmembrane region" description="Helical" evidence="9">
    <location>
        <begin position="85"/>
        <end position="103"/>
    </location>
</feature>
<dbReference type="PANTHER" id="PTHR24421:SF10">
    <property type="entry name" value="NITRATE_NITRITE SENSOR PROTEIN NARQ"/>
    <property type="match status" value="1"/>
</dbReference>
<protein>
    <recommendedName>
        <fullName evidence="2">histidine kinase</fullName>
        <ecNumber evidence="2">2.7.13.3</ecNumber>
    </recommendedName>
</protein>
<dbReference type="GO" id="GO:0005524">
    <property type="term" value="F:ATP binding"/>
    <property type="evidence" value="ECO:0007669"/>
    <property type="project" value="UniProtKB-KW"/>
</dbReference>
<reference evidence="12" key="1">
    <citation type="submission" date="2023-08" db="EMBL/GenBank/DDBJ databases">
        <title>The draft genome of Tsukamurella strandjordii strain 050030.</title>
        <authorList>
            <person name="Zhao F."/>
            <person name="Feng Y."/>
            <person name="Zong Z."/>
        </authorList>
    </citation>
    <scope>NUCLEOTIDE SEQUENCE</scope>
    <source>
        <strain evidence="12">050030</strain>
    </source>
</reference>
<dbReference type="InterPro" id="IPR011712">
    <property type="entry name" value="Sig_transdc_His_kin_sub3_dim/P"/>
</dbReference>
<evidence type="ECO:0000256" key="8">
    <source>
        <dbReference type="ARBA" id="ARBA00023012"/>
    </source>
</evidence>
<dbReference type="Proteomes" id="UP001178281">
    <property type="component" value="Unassembled WGS sequence"/>
</dbReference>
<evidence type="ECO:0000256" key="2">
    <source>
        <dbReference type="ARBA" id="ARBA00012438"/>
    </source>
</evidence>
<evidence type="ECO:0000313" key="13">
    <source>
        <dbReference type="Proteomes" id="UP001178281"/>
    </source>
</evidence>
<evidence type="ECO:0000256" key="5">
    <source>
        <dbReference type="ARBA" id="ARBA00022741"/>
    </source>
</evidence>
<keyword evidence="7" id="KW-0067">ATP-binding</keyword>
<dbReference type="Pfam" id="PF02518">
    <property type="entry name" value="HATPase_c"/>
    <property type="match status" value="1"/>
</dbReference>
<feature type="domain" description="Histidine kinase/HSP90-like ATPase" evidence="10">
    <location>
        <begin position="300"/>
        <end position="386"/>
    </location>
</feature>
<keyword evidence="9" id="KW-0812">Transmembrane</keyword>
<keyword evidence="3" id="KW-0597">Phosphoprotein</keyword>
<dbReference type="InterPro" id="IPR050482">
    <property type="entry name" value="Sensor_HK_TwoCompSys"/>
</dbReference>